<evidence type="ECO:0000256" key="1">
    <source>
        <dbReference type="SAM" id="SignalP"/>
    </source>
</evidence>
<accession>G4QM05</accession>
<dbReference type="KEGG" id="gni:GNIT_2479"/>
<feature type="domain" description="Helix-hairpin-helix DNA-binding motif class 1" evidence="2">
    <location>
        <begin position="79"/>
        <end position="98"/>
    </location>
</feature>
<dbReference type="SMART" id="SM00278">
    <property type="entry name" value="HhH1"/>
    <property type="match status" value="2"/>
</dbReference>
<dbReference type="Proteomes" id="UP000009282">
    <property type="component" value="Chromosome"/>
</dbReference>
<feature type="domain" description="Helix-hairpin-helix DNA-binding motif class 1" evidence="2">
    <location>
        <begin position="49"/>
        <end position="68"/>
    </location>
</feature>
<dbReference type="InterPro" id="IPR003583">
    <property type="entry name" value="Hlx-hairpin-Hlx_DNA-bd_motif"/>
</dbReference>
<evidence type="ECO:0000259" key="2">
    <source>
        <dbReference type="SMART" id="SM00278"/>
    </source>
</evidence>
<dbReference type="InterPro" id="IPR051675">
    <property type="entry name" value="Endo/Exo/Phosphatase_dom_1"/>
</dbReference>
<gene>
    <name evidence="3" type="primary">comEA</name>
    <name evidence="3" type="ordered locus">GNIT_2479</name>
</gene>
<dbReference type="HOGENOM" id="CLU_052011_3_0_6"/>
<dbReference type="AlphaFoldDB" id="G4QM05"/>
<keyword evidence="4" id="KW-1185">Reference proteome</keyword>
<evidence type="ECO:0000313" key="3">
    <source>
        <dbReference type="EMBL" id="AEP30576.1"/>
    </source>
</evidence>
<name>G4QM05_GLANF</name>
<dbReference type="PROSITE" id="PS51257">
    <property type="entry name" value="PROKAR_LIPOPROTEIN"/>
    <property type="match status" value="1"/>
</dbReference>
<dbReference type="eggNOG" id="COG1555">
    <property type="taxonomic scope" value="Bacteria"/>
</dbReference>
<dbReference type="STRING" id="1085623.GNIT_2479"/>
<dbReference type="InterPro" id="IPR004509">
    <property type="entry name" value="Competence_ComEA_HhH"/>
</dbReference>
<feature type="signal peptide" evidence="1">
    <location>
        <begin position="1"/>
        <end position="24"/>
    </location>
</feature>
<organism evidence="3 4">
    <name type="scientific">Glaciecola nitratireducens (strain JCM 12485 / KCTC 12276 / FR1064)</name>
    <dbReference type="NCBI Taxonomy" id="1085623"/>
    <lineage>
        <taxon>Bacteria</taxon>
        <taxon>Pseudomonadati</taxon>
        <taxon>Pseudomonadota</taxon>
        <taxon>Gammaproteobacteria</taxon>
        <taxon>Alteromonadales</taxon>
        <taxon>Alteromonadaceae</taxon>
        <taxon>Brumicola</taxon>
    </lineage>
</organism>
<keyword evidence="1" id="KW-0732">Signal</keyword>
<sequence>MKKLKYLILSAALVSGCAFMPAQAAETAPKEVMTQAFEAKLDINKASAEELTALPGVGMKKAAEIVKFRELNGNFKSVDELVNVKGIGVKMVAKISGLVKV</sequence>
<dbReference type="GO" id="GO:0015628">
    <property type="term" value="P:protein secretion by the type II secretion system"/>
    <property type="evidence" value="ECO:0007669"/>
    <property type="project" value="TreeGrafter"/>
</dbReference>
<dbReference type="PANTHER" id="PTHR21180:SF32">
    <property type="entry name" value="ENDONUCLEASE_EXONUCLEASE_PHOSPHATASE FAMILY DOMAIN-CONTAINING PROTEIN 1"/>
    <property type="match status" value="1"/>
</dbReference>
<proteinExistence type="predicted"/>
<reference evidence="3 4" key="1">
    <citation type="journal article" date="2011" name="J. Bacteriol.">
        <title>Complete genome sequence of seawater bacterium Glaciecola nitratireducens FR1064T.</title>
        <authorList>
            <person name="Bian F."/>
            <person name="Qin Q.L."/>
            <person name="Xie B.B."/>
            <person name="Shu Y.L."/>
            <person name="Zhang X.Y."/>
            <person name="Yu Y."/>
            <person name="Chen B."/>
            <person name="Chen X.L."/>
            <person name="Zhou B.C."/>
            <person name="Zhang Y.Z."/>
        </authorList>
    </citation>
    <scope>NUCLEOTIDE SEQUENCE [LARGE SCALE GENOMIC DNA]</scope>
    <source>
        <strain evidence="4">JCM 12485 / KCTC 12276 / FR1064</strain>
    </source>
</reference>
<dbReference type="EMBL" id="CP003060">
    <property type="protein sequence ID" value="AEP30576.1"/>
    <property type="molecule type" value="Genomic_DNA"/>
</dbReference>
<dbReference type="Gene3D" id="1.10.150.280">
    <property type="entry name" value="AF1531-like domain"/>
    <property type="match status" value="1"/>
</dbReference>
<dbReference type="GO" id="GO:0006281">
    <property type="term" value="P:DNA repair"/>
    <property type="evidence" value="ECO:0007669"/>
    <property type="project" value="InterPro"/>
</dbReference>
<protein>
    <submittedName>
        <fullName evidence="3">Competence protein ComEA helix-hairpin-helix repeat protein</fullName>
    </submittedName>
</protein>
<dbReference type="SUPFAM" id="SSF47781">
    <property type="entry name" value="RuvA domain 2-like"/>
    <property type="match status" value="1"/>
</dbReference>
<dbReference type="InterPro" id="IPR010994">
    <property type="entry name" value="RuvA_2-like"/>
</dbReference>
<dbReference type="PANTHER" id="PTHR21180">
    <property type="entry name" value="ENDONUCLEASE/EXONUCLEASE/PHOSPHATASE FAMILY DOMAIN-CONTAINING PROTEIN 1"/>
    <property type="match status" value="1"/>
</dbReference>
<dbReference type="GO" id="GO:0015627">
    <property type="term" value="C:type II protein secretion system complex"/>
    <property type="evidence" value="ECO:0007669"/>
    <property type="project" value="TreeGrafter"/>
</dbReference>
<dbReference type="OrthoDB" id="7510573at2"/>
<dbReference type="NCBIfam" id="TIGR00426">
    <property type="entry name" value="competence protein ComEA helix-hairpin-helix repeat region"/>
    <property type="match status" value="1"/>
</dbReference>
<dbReference type="RefSeq" id="WP_014109449.1">
    <property type="nucleotide sequence ID" value="NC_016041.1"/>
</dbReference>
<feature type="chain" id="PRO_5003467602" evidence="1">
    <location>
        <begin position="25"/>
        <end position="101"/>
    </location>
</feature>
<dbReference type="Pfam" id="PF12836">
    <property type="entry name" value="HHH_3"/>
    <property type="match status" value="1"/>
</dbReference>
<dbReference type="GO" id="GO:0003677">
    <property type="term" value="F:DNA binding"/>
    <property type="evidence" value="ECO:0007669"/>
    <property type="project" value="InterPro"/>
</dbReference>
<evidence type="ECO:0000313" key="4">
    <source>
        <dbReference type="Proteomes" id="UP000009282"/>
    </source>
</evidence>